<dbReference type="EMBL" id="FNIZ01000002">
    <property type="protein sequence ID" value="SDN93944.1"/>
    <property type="molecule type" value="Genomic_DNA"/>
</dbReference>
<dbReference type="OrthoDB" id="8116556at2"/>
<reference evidence="3" key="1">
    <citation type="submission" date="2016-10" db="EMBL/GenBank/DDBJ databases">
        <authorList>
            <person name="Varghese N."/>
            <person name="Submissions S."/>
        </authorList>
    </citation>
    <scope>NUCLEOTIDE SEQUENCE [LARGE SCALE GENOMIC DNA]</scope>
    <source>
        <strain evidence="3">CGMCC 1.3703</strain>
    </source>
</reference>
<dbReference type="Gene3D" id="3.40.630.30">
    <property type="match status" value="1"/>
</dbReference>
<dbReference type="PROSITE" id="PS51186">
    <property type="entry name" value="GNAT"/>
    <property type="match status" value="1"/>
</dbReference>
<keyword evidence="3" id="KW-1185">Reference proteome</keyword>
<dbReference type="AlphaFoldDB" id="A0A1H0FH82"/>
<accession>A0A1H0FH82</accession>
<sequence length="175" mass="20043">MNIIPLKYFDLNNRMLDAFDRYQKTDRVWVLKSGVFNEERDSFEEDWTEENKQTIIHHFRLVIENGGAVVAAVKEQKVYGFAVIEATPFGEKAMYRELSYIHVSRNLRGTGIGRLLFQKAGAVAKALGAEKLYIGAHPSVGTQKFYQKMGCVLAQEVNPIIFSREPRDIQLEFPL</sequence>
<dbReference type="InterPro" id="IPR016181">
    <property type="entry name" value="Acyl_CoA_acyltransferase"/>
</dbReference>
<protein>
    <submittedName>
        <fullName evidence="2">Acetyltransferase (GNAT) family protein</fullName>
    </submittedName>
</protein>
<organism evidence="2 3">
    <name type="scientific">Halobacillus aidingensis</name>
    <dbReference type="NCBI Taxonomy" id="240303"/>
    <lineage>
        <taxon>Bacteria</taxon>
        <taxon>Bacillati</taxon>
        <taxon>Bacillota</taxon>
        <taxon>Bacilli</taxon>
        <taxon>Bacillales</taxon>
        <taxon>Bacillaceae</taxon>
        <taxon>Halobacillus</taxon>
    </lineage>
</organism>
<dbReference type="STRING" id="240303.SAMN05421677_1027"/>
<dbReference type="Pfam" id="PF00583">
    <property type="entry name" value="Acetyltransf_1"/>
    <property type="match status" value="1"/>
</dbReference>
<dbReference type="RefSeq" id="WP_089650805.1">
    <property type="nucleotide sequence ID" value="NZ_FNIZ01000002.1"/>
</dbReference>
<evidence type="ECO:0000313" key="2">
    <source>
        <dbReference type="EMBL" id="SDN93944.1"/>
    </source>
</evidence>
<dbReference type="Proteomes" id="UP000198860">
    <property type="component" value="Unassembled WGS sequence"/>
</dbReference>
<dbReference type="GO" id="GO:0016747">
    <property type="term" value="F:acyltransferase activity, transferring groups other than amino-acyl groups"/>
    <property type="evidence" value="ECO:0007669"/>
    <property type="project" value="InterPro"/>
</dbReference>
<evidence type="ECO:0000259" key="1">
    <source>
        <dbReference type="PROSITE" id="PS51186"/>
    </source>
</evidence>
<feature type="domain" description="N-acetyltransferase" evidence="1">
    <location>
        <begin position="26"/>
        <end position="175"/>
    </location>
</feature>
<evidence type="ECO:0000313" key="3">
    <source>
        <dbReference type="Proteomes" id="UP000198860"/>
    </source>
</evidence>
<gene>
    <name evidence="2" type="ORF">SAMN05421677_1027</name>
</gene>
<name>A0A1H0FH82_HALAD</name>
<proteinExistence type="predicted"/>
<keyword evidence="2" id="KW-0808">Transferase</keyword>
<dbReference type="SUPFAM" id="SSF55729">
    <property type="entry name" value="Acyl-CoA N-acyltransferases (Nat)"/>
    <property type="match status" value="1"/>
</dbReference>
<dbReference type="InterPro" id="IPR000182">
    <property type="entry name" value="GNAT_dom"/>
</dbReference>